<protein>
    <recommendedName>
        <fullName evidence="4">DUF1700 domain-containing protein</fullName>
    </recommendedName>
</protein>
<feature type="transmembrane region" description="Helical" evidence="1">
    <location>
        <begin position="113"/>
        <end position="131"/>
    </location>
</feature>
<evidence type="ECO:0000313" key="2">
    <source>
        <dbReference type="EMBL" id="QYJ69079.1"/>
    </source>
</evidence>
<accession>A0ABX8V899</accession>
<gene>
    <name evidence="2" type="ORF">K1I41_04105</name>
</gene>
<evidence type="ECO:0000256" key="1">
    <source>
        <dbReference type="SAM" id="Phobius"/>
    </source>
</evidence>
<feature type="transmembrane region" description="Helical" evidence="1">
    <location>
        <begin position="86"/>
        <end position="107"/>
    </location>
</feature>
<sequence length="204" mass="23062">MIITAQNIEQIDARLIKIGVAYADIRAELTDHVATALEAQEGNFNEAFEAYMVQNKKQLKRMNRKMFFTSFKTSHVQIVKTIVQPIFLVAFVVVFSLAYLLSIIINLKVLTGAMFFIFCVIGAVTSILSLVRTFSGKYNYSGTLGYGVTTLVLLYSGIYMLGWQHSLNSSLPVLLFYTVTIVASAAMFVTTQKQYKKYRLQYEK</sequence>
<dbReference type="RefSeq" id="WP_220641415.1">
    <property type="nucleotide sequence ID" value="NZ_CP080429.1"/>
</dbReference>
<keyword evidence="1" id="KW-0472">Membrane</keyword>
<evidence type="ECO:0000313" key="3">
    <source>
        <dbReference type="Proteomes" id="UP000825381"/>
    </source>
</evidence>
<keyword evidence="3" id="KW-1185">Reference proteome</keyword>
<keyword evidence="1" id="KW-1133">Transmembrane helix</keyword>
<organism evidence="2 3">
    <name type="scientific">Flavobacterium litorale</name>
    <dbReference type="NCBI Taxonomy" id="2856519"/>
    <lineage>
        <taxon>Bacteria</taxon>
        <taxon>Pseudomonadati</taxon>
        <taxon>Bacteroidota</taxon>
        <taxon>Flavobacteriia</taxon>
        <taxon>Flavobacteriales</taxon>
        <taxon>Flavobacteriaceae</taxon>
        <taxon>Flavobacterium</taxon>
    </lineage>
</organism>
<keyword evidence="1" id="KW-0812">Transmembrane</keyword>
<dbReference type="Proteomes" id="UP000825381">
    <property type="component" value="Chromosome"/>
</dbReference>
<dbReference type="EMBL" id="CP080429">
    <property type="protein sequence ID" value="QYJ69079.1"/>
    <property type="molecule type" value="Genomic_DNA"/>
</dbReference>
<feature type="transmembrane region" description="Helical" evidence="1">
    <location>
        <begin position="174"/>
        <end position="191"/>
    </location>
</feature>
<name>A0ABX8V899_9FLAO</name>
<proteinExistence type="predicted"/>
<reference evidence="2 3" key="1">
    <citation type="submission" date="2021-07" db="EMBL/GenBank/DDBJ databases">
        <title>Flavobacterium WSW3-B6 sp.nov, isolated from seaweed.</title>
        <authorList>
            <person name="Muhammad N."/>
            <person name="Ho H."/>
            <person name="Lee Y.-J."/>
            <person name="Nguyen T."/>
            <person name="Ho J."/>
            <person name="Kim S.-G."/>
        </authorList>
    </citation>
    <scope>NUCLEOTIDE SEQUENCE [LARGE SCALE GENOMIC DNA]</scope>
    <source>
        <strain evidence="2 3">WSW3-B6</strain>
    </source>
</reference>
<evidence type="ECO:0008006" key="4">
    <source>
        <dbReference type="Google" id="ProtNLM"/>
    </source>
</evidence>
<feature type="transmembrane region" description="Helical" evidence="1">
    <location>
        <begin position="143"/>
        <end position="162"/>
    </location>
</feature>